<dbReference type="GO" id="GO:0016853">
    <property type="term" value="F:isomerase activity"/>
    <property type="evidence" value="ECO:0007669"/>
    <property type="project" value="UniProtKB-KW"/>
</dbReference>
<evidence type="ECO:0000259" key="1">
    <source>
        <dbReference type="Pfam" id="PF01261"/>
    </source>
</evidence>
<comment type="caution">
    <text evidence="2">The sequence shown here is derived from an EMBL/GenBank/DDBJ whole genome shotgun (WGS) entry which is preliminary data.</text>
</comment>
<dbReference type="AlphaFoldDB" id="A0A558C172"/>
<keyword evidence="3" id="KW-1185">Reference proteome</keyword>
<feature type="domain" description="Xylose isomerase-like TIM barrel" evidence="1">
    <location>
        <begin position="53"/>
        <end position="263"/>
    </location>
</feature>
<dbReference type="Gene3D" id="3.20.20.150">
    <property type="entry name" value="Divalent-metal-dependent TIM barrel enzymes"/>
    <property type="match status" value="1"/>
</dbReference>
<dbReference type="PANTHER" id="PTHR12110">
    <property type="entry name" value="HYDROXYPYRUVATE ISOMERASE"/>
    <property type="match status" value="1"/>
</dbReference>
<name>A0A558C172_9BACT</name>
<sequence>MTHRRDFVKQVGLLAAVSCVRPELLLAAPTPYKAGLQLYTLRDYIGQDAKGVLAKVAKAGYQEVETFGYSPEKHFWGMKPTEFKAVLAGNGLTTPSGHYDLGNFLRSGDKAQLMATIEAAKACGQQYVIVPYLDEKLRATVADCRTLAAKFNKAGARCKSAGLRLGYHNHDFEFKPLEGTTVYDVLLKETDPALVDFEMDIYWVVRAGQDPIKLIKDHPKRFPLWHVKDMDKANRELNTEVGNGSIDYRNIMTYAGTAGLKHPVMEQENFAGDAFQSITQSASYMRKNLLTISKKA</sequence>
<keyword evidence="2" id="KW-0413">Isomerase</keyword>
<organism evidence="2 3">
    <name type="scientific">Hymenobacter setariae</name>
    <dbReference type="NCBI Taxonomy" id="2594794"/>
    <lineage>
        <taxon>Bacteria</taxon>
        <taxon>Pseudomonadati</taxon>
        <taxon>Bacteroidota</taxon>
        <taxon>Cytophagia</taxon>
        <taxon>Cytophagales</taxon>
        <taxon>Hymenobacteraceae</taxon>
        <taxon>Hymenobacter</taxon>
    </lineage>
</organism>
<reference evidence="2 3" key="1">
    <citation type="submission" date="2019-07" db="EMBL/GenBank/DDBJ databases">
        <title>Hymenobacter sp. straun FUR1 Genome sequencing and assembly.</title>
        <authorList>
            <person name="Chhetri G."/>
        </authorList>
    </citation>
    <scope>NUCLEOTIDE SEQUENCE [LARGE SCALE GENOMIC DNA]</scope>
    <source>
        <strain evidence="2 3">Fur1</strain>
    </source>
</reference>
<dbReference type="InterPro" id="IPR036237">
    <property type="entry name" value="Xyl_isomerase-like_sf"/>
</dbReference>
<protein>
    <submittedName>
        <fullName evidence="2">Sugar phosphate isomerase/epimerase</fullName>
    </submittedName>
</protein>
<gene>
    <name evidence="2" type="ORF">FNT36_00015</name>
</gene>
<dbReference type="Proteomes" id="UP000317624">
    <property type="component" value="Unassembled WGS sequence"/>
</dbReference>
<proteinExistence type="predicted"/>
<dbReference type="PANTHER" id="PTHR12110:SF41">
    <property type="entry name" value="INOSOSE DEHYDRATASE"/>
    <property type="match status" value="1"/>
</dbReference>
<dbReference type="OrthoDB" id="5182842at2"/>
<dbReference type="Pfam" id="PF01261">
    <property type="entry name" value="AP_endonuc_2"/>
    <property type="match status" value="1"/>
</dbReference>
<dbReference type="InterPro" id="IPR013022">
    <property type="entry name" value="Xyl_isomerase-like_TIM-brl"/>
</dbReference>
<dbReference type="SUPFAM" id="SSF51658">
    <property type="entry name" value="Xylose isomerase-like"/>
    <property type="match status" value="1"/>
</dbReference>
<accession>A0A558C172</accession>
<evidence type="ECO:0000313" key="3">
    <source>
        <dbReference type="Proteomes" id="UP000317624"/>
    </source>
</evidence>
<dbReference type="RefSeq" id="WP_144842720.1">
    <property type="nucleotide sequence ID" value="NZ_VMRJ01000001.1"/>
</dbReference>
<dbReference type="EMBL" id="VMRJ01000001">
    <property type="protein sequence ID" value="TVT42525.1"/>
    <property type="molecule type" value="Genomic_DNA"/>
</dbReference>
<dbReference type="InterPro" id="IPR050312">
    <property type="entry name" value="IolE/XylAMocC-like"/>
</dbReference>
<evidence type="ECO:0000313" key="2">
    <source>
        <dbReference type="EMBL" id="TVT42525.1"/>
    </source>
</evidence>